<dbReference type="AlphaFoldDB" id="A0A6S6R995"/>
<organism evidence="1 2">
    <name type="scientific">Anaerocolumna cellulosilytica</name>
    <dbReference type="NCBI Taxonomy" id="433286"/>
    <lineage>
        <taxon>Bacteria</taxon>
        <taxon>Bacillati</taxon>
        <taxon>Bacillota</taxon>
        <taxon>Clostridia</taxon>
        <taxon>Lachnospirales</taxon>
        <taxon>Lachnospiraceae</taxon>
        <taxon>Anaerocolumna</taxon>
    </lineage>
</organism>
<evidence type="ECO:0000313" key="2">
    <source>
        <dbReference type="Proteomes" id="UP000515561"/>
    </source>
</evidence>
<reference evidence="1 2" key="1">
    <citation type="journal article" date="2016" name="Int. J. Syst. Evol. Microbiol.">
        <title>Descriptions of Anaerotaenia torta gen. nov., sp. nov. and Anaerocolumna cellulosilytica gen. nov., sp. nov. isolated from a methanogenic reactor of cattle waste.</title>
        <authorList>
            <person name="Uek A."/>
            <person name="Ohtaki Y."/>
            <person name="Kaku N."/>
            <person name="Ueki K."/>
        </authorList>
    </citation>
    <scope>NUCLEOTIDE SEQUENCE [LARGE SCALE GENOMIC DNA]</scope>
    <source>
        <strain evidence="1 2">SN021</strain>
    </source>
</reference>
<accession>A0A6S6R995</accession>
<sequence>MLNRYLYKGEDITLDIIMLVEHVVRLIAERTEEDFDKCLYEFYKSKVYESLQKTNSLLWTESAEFIADEYFRKKEEERE</sequence>
<proteinExistence type="predicted"/>
<protein>
    <submittedName>
        <fullName evidence="1">Uncharacterized protein</fullName>
    </submittedName>
</protein>
<dbReference type="EMBL" id="AP023367">
    <property type="protein sequence ID" value="BCJ96687.1"/>
    <property type="molecule type" value="Genomic_DNA"/>
</dbReference>
<dbReference type="Proteomes" id="UP000515561">
    <property type="component" value="Chromosome"/>
</dbReference>
<keyword evidence="2" id="KW-1185">Reference proteome</keyword>
<dbReference type="KEGG" id="acel:acsn021_42560"/>
<name>A0A6S6R995_9FIRM</name>
<evidence type="ECO:0000313" key="1">
    <source>
        <dbReference type="EMBL" id="BCJ96687.1"/>
    </source>
</evidence>
<dbReference type="RefSeq" id="WP_184092036.1">
    <property type="nucleotide sequence ID" value="NZ_AP023367.1"/>
</dbReference>
<gene>
    <name evidence="1" type="ORF">acsn021_42560</name>
</gene>